<dbReference type="PANTHER" id="PTHR30461:SF2">
    <property type="entry name" value="SERINE RECOMBINASE PINE-RELATED"/>
    <property type="match status" value="1"/>
</dbReference>
<dbReference type="InterPro" id="IPR050639">
    <property type="entry name" value="SSR_resolvase"/>
</dbReference>
<evidence type="ECO:0000256" key="2">
    <source>
        <dbReference type="ARBA" id="ARBA00023172"/>
    </source>
</evidence>
<comment type="caution">
    <text evidence="4">The sequence shown here is derived from an EMBL/GenBank/DDBJ whole genome shotgun (WGS) entry which is preliminary data.</text>
</comment>
<keyword evidence="5" id="KW-1185">Reference proteome</keyword>
<gene>
    <name evidence="4" type="ORF">E9934_07125</name>
</gene>
<reference evidence="4 5" key="1">
    <citation type="journal article" date="2009" name="Int. J. Syst. Evol. Microbiol.">
        <title>Nocardioides caeni sp. nov., isolated from wastewater.</title>
        <authorList>
            <person name="Yoon J.H."/>
            <person name="Kang S.J."/>
            <person name="Park S."/>
            <person name="Kim W."/>
            <person name="Oh T.K."/>
        </authorList>
    </citation>
    <scope>NUCLEOTIDE SEQUENCE [LARGE SCALE GENOMIC DNA]</scope>
    <source>
        <strain evidence="4 5">DSM 23134</strain>
    </source>
</reference>
<evidence type="ECO:0000256" key="1">
    <source>
        <dbReference type="ARBA" id="ARBA00023125"/>
    </source>
</evidence>
<accession>A0A4S8NH56</accession>
<dbReference type="PANTHER" id="PTHR30461">
    <property type="entry name" value="DNA-INVERTASE FROM LAMBDOID PROPHAGE"/>
    <property type="match status" value="1"/>
</dbReference>
<name>A0A4S8NH56_9ACTN</name>
<evidence type="ECO:0000313" key="4">
    <source>
        <dbReference type="EMBL" id="THV16097.1"/>
    </source>
</evidence>
<dbReference type="Proteomes" id="UP000307087">
    <property type="component" value="Unassembled WGS sequence"/>
</dbReference>
<evidence type="ECO:0000259" key="3">
    <source>
        <dbReference type="PROSITE" id="PS51737"/>
    </source>
</evidence>
<keyword evidence="2" id="KW-0233">DNA recombination</keyword>
<evidence type="ECO:0000313" key="5">
    <source>
        <dbReference type="Proteomes" id="UP000307087"/>
    </source>
</evidence>
<dbReference type="Pfam" id="PF13408">
    <property type="entry name" value="Zn_ribbon_recom"/>
    <property type="match status" value="1"/>
</dbReference>
<dbReference type="EMBL" id="STGW01000003">
    <property type="protein sequence ID" value="THV16097.1"/>
    <property type="molecule type" value="Genomic_DNA"/>
</dbReference>
<dbReference type="PROSITE" id="PS51737">
    <property type="entry name" value="RECOMBINASE_DNA_BIND"/>
    <property type="match status" value="1"/>
</dbReference>
<sequence>MQGIPHKGRHRLYGYDSDWQTKPDEAAIVREMFQRRARGESTTSIARDLTTRGVKTVSGRDWTSGVLGETLTKHVYAGKVTFKGEVVADSIYPALVDLDTFNAAQSNLANDSAGTNTRRYLLSGILRCEHCLSPMKGNPSNQMYRCSTTYGGCGRLSVRITLADHWVTWAAMQRANLTPKRQSPTRDYDAEIAAADAAVLKIQADYRAGIYTLAEAKPLLDAERTKAREAAQSKARAAPRTNFATQKYLDYHRMNLAQQRAFISSHITGVVVGPAVSKGNQPFDPSRFLCEYPDGTKERLERPVDDPEW</sequence>
<feature type="domain" description="Recombinase" evidence="3">
    <location>
        <begin position="6"/>
        <end position="114"/>
    </location>
</feature>
<dbReference type="InterPro" id="IPR025827">
    <property type="entry name" value="Zn_ribbon_recom_dom"/>
</dbReference>
<proteinExistence type="predicted"/>
<dbReference type="InterPro" id="IPR011109">
    <property type="entry name" value="DNA_bind_recombinase_dom"/>
</dbReference>
<organism evidence="4 5">
    <name type="scientific">Nocardioides caeni</name>
    <dbReference type="NCBI Taxonomy" id="574700"/>
    <lineage>
        <taxon>Bacteria</taxon>
        <taxon>Bacillati</taxon>
        <taxon>Actinomycetota</taxon>
        <taxon>Actinomycetes</taxon>
        <taxon>Propionibacteriales</taxon>
        <taxon>Nocardioidaceae</taxon>
        <taxon>Nocardioides</taxon>
    </lineage>
</organism>
<dbReference type="Gene3D" id="3.90.1750.20">
    <property type="entry name" value="Putative Large Serine Recombinase, Chain B, Domain 2"/>
    <property type="match status" value="1"/>
</dbReference>
<dbReference type="InterPro" id="IPR038109">
    <property type="entry name" value="DNA_bind_recomb_sf"/>
</dbReference>
<dbReference type="GO" id="GO:0000150">
    <property type="term" value="F:DNA strand exchange activity"/>
    <property type="evidence" value="ECO:0007669"/>
    <property type="project" value="InterPro"/>
</dbReference>
<dbReference type="GO" id="GO:0003677">
    <property type="term" value="F:DNA binding"/>
    <property type="evidence" value="ECO:0007669"/>
    <property type="project" value="UniProtKB-KW"/>
</dbReference>
<keyword evidence="1" id="KW-0238">DNA-binding</keyword>
<dbReference type="Pfam" id="PF07508">
    <property type="entry name" value="Recombinase"/>
    <property type="match status" value="1"/>
</dbReference>
<dbReference type="AlphaFoldDB" id="A0A4S8NH56"/>
<dbReference type="RefSeq" id="WP_136562192.1">
    <property type="nucleotide sequence ID" value="NZ_BAABLS010000010.1"/>
</dbReference>
<protein>
    <recommendedName>
        <fullName evidence="3">Recombinase domain-containing protein</fullName>
    </recommendedName>
</protein>